<evidence type="ECO:0000313" key="6">
    <source>
        <dbReference type="Proteomes" id="UP000305881"/>
    </source>
</evidence>
<protein>
    <submittedName>
        <fullName evidence="5">Response regulator</fullName>
    </submittedName>
</protein>
<evidence type="ECO:0000256" key="2">
    <source>
        <dbReference type="PROSITE-ProRule" id="PRU00169"/>
    </source>
</evidence>
<feature type="modified residue" description="4-aspartylphosphate" evidence="2">
    <location>
        <position position="204"/>
    </location>
</feature>
<dbReference type="InterPro" id="IPR050595">
    <property type="entry name" value="Bact_response_regulator"/>
</dbReference>
<dbReference type="CDD" id="cd00156">
    <property type="entry name" value="REC"/>
    <property type="match status" value="1"/>
</dbReference>
<evidence type="ECO:0000256" key="3">
    <source>
        <dbReference type="SAM" id="MobiDB-lite"/>
    </source>
</evidence>
<proteinExistence type="predicted"/>
<name>A0A4P9UM27_METBY</name>
<sequence>MDLAGKLPGEVRSAHDTEGPKGHHDPILEKNMNLLVASAFGDLTAQLERQLRTDGIVADLTSAQSADELVEALLEQRFDGLIADYTLHDIDIWKLSTLVRSGRFADPAVPIYLIQESCETEIPRILANEYRFKVAALDQLTRMLITPPDLDAFKPTLLIIEDEPDAANIAFHALADHYRIDVAREGRQGFELWLRQRHDLILLDLMLPGLSGDRLLTEILAVDCEQPVIIVTAFSGLENHKNLLINGASEFLGKPYSLTELRKLCQTVHHRARLVTEIHYREDQFKLIGHQLWLLDRCLAKNDHVNSHRVMQRMQAIIPALSPSDDEQFKLVQSVASR</sequence>
<dbReference type="OrthoDB" id="5559956at2"/>
<gene>
    <name evidence="5" type="ORF">EQU24_07985</name>
</gene>
<dbReference type="PANTHER" id="PTHR44591">
    <property type="entry name" value="STRESS RESPONSE REGULATOR PROTEIN 1"/>
    <property type="match status" value="1"/>
</dbReference>
<dbReference type="PROSITE" id="PS50110">
    <property type="entry name" value="RESPONSE_REGULATORY"/>
    <property type="match status" value="1"/>
</dbReference>
<feature type="region of interest" description="Disordered" evidence="3">
    <location>
        <begin position="1"/>
        <end position="26"/>
    </location>
</feature>
<dbReference type="InterPro" id="IPR011006">
    <property type="entry name" value="CheY-like_superfamily"/>
</dbReference>
<reference evidence="6" key="1">
    <citation type="journal article" date="2019" name="J. Bacteriol.">
        <title>A Mutagenic Screen Identifies a TonB-Dependent Receptor Required for the Lanthanide Metal Switch in the Type I Methanotroph 'Methylotuvimicrobium buryatense' 5GB1C.</title>
        <authorList>
            <person name="Groom J.D."/>
            <person name="Ford S.M."/>
            <person name="Pesesky M.W."/>
            <person name="Lidstrom M.E."/>
        </authorList>
    </citation>
    <scope>NUCLEOTIDE SEQUENCE [LARGE SCALE GENOMIC DNA]</scope>
    <source>
        <strain evidence="6">5GB1C</strain>
    </source>
</reference>
<keyword evidence="1 2" id="KW-0597">Phosphoprotein</keyword>
<evidence type="ECO:0000313" key="5">
    <source>
        <dbReference type="EMBL" id="QCW82187.1"/>
    </source>
</evidence>
<dbReference type="Pfam" id="PF00072">
    <property type="entry name" value="Response_reg"/>
    <property type="match status" value="1"/>
</dbReference>
<dbReference type="EMBL" id="CP035467">
    <property type="protein sequence ID" value="QCW82187.1"/>
    <property type="molecule type" value="Genomic_DNA"/>
</dbReference>
<dbReference type="InterPro" id="IPR001789">
    <property type="entry name" value="Sig_transdc_resp-reg_receiver"/>
</dbReference>
<dbReference type="GO" id="GO:0000160">
    <property type="term" value="P:phosphorelay signal transduction system"/>
    <property type="evidence" value="ECO:0007669"/>
    <property type="project" value="InterPro"/>
</dbReference>
<feature type="compositionally biased region" description="Basic and acidic residues" evidence="3">
    <location>
        <begin position="12"/>
        <end position="26"/>
    </location>
</feature>
<dbReference type="Proteomes" id="UP000305881">
    <property type="component" value="Chromosome"/>
</dbReference>
<dbReference type="AlphaFoldDB" id="A0A4P9UM27"/>
<dbReference type="PANTHER" id="PTHR44591:SF3">
    <property type="entry name" value="RESPONSE REGULATORY DOMAIN-CONTAINING PROTEIN"/>
    <property type="match status" value="1"/>
</dbReference>
<keyword evidence="6" id="KW-1185">Reference proteome</keyword>
<accession>A0A4P9UM27</accession>
<organism evidence="5 6">
    <name type="scientific">Methylotuvimicrobium buryatense</name>
    <name type="common">Methylomicrobium buryatense</name>
    <dbReference type="NCBI Taxonomy" id="95641"/>
    <lineage>
        <taxon>Bacteria</taxon>
        <taxon>Pseudomonadati</taxon>
        <taxon>Pseudomonadota</taxon>
        <taxon>Gammaproteobacteria</taxon>
        <taxon>Methylococcales</taxon>
        <taxon>Methylococcaceae</taxon>
        <taxon>Methylotuvimicrobium</taxon>
    </lineage>
</organism>
<evidence type="ECO:0000259" key="4">
    <source>
        <dbReference type="PROSITE" id="PS50110"/>
    </source>
</evidence>
<dbReference type="STRING" id="675511.GCA_000341735_01430"/>
<evidence type="ECO:0000256" key="1">
    <source>
        <dbReference type="ARBA" id="ARBA00022553"/>
    </source>
</evidence>
<dbReference type="SMART" id="SM00448">
    <property type="entry name" value="REC"/>
    <property type="match status" value="1"/>
</dbReference>
<dbReference type="SUPFAM" id="SSF52172">
    <property type="entry name" value="CheY-like"/>
    <property type="match status" value="2"/>
</dbReference>
<feature type="domain" description="Response regulatory" evidence="4">
    <location>
        <begin position="156"/>
        <end position="269"/>
    </location>
</feature>
<dbReference type="KEGG" id="mbur:EQU24_07985"/>
<dbReference type="Gene3D" id="3.40.50.2300">
    <property type="match status" value="1"/>
</dbReference>